<evidence type="ECO:0000256" key="2">
    <source>
        <dbReference type="SAM" id="MobiDB-lite"/>
    </source>
</evidence>
<dbReference type="InterPro" id="IPR048839">
    <property type="entry name" value="SPATA2_PUB-like"/>
</dbReference>
<dbReference type="Proteomes" id="UP000472270">
    <property type="component" value="Unassembled WGS sequence"/>
</dbReference>
<dbReference type="Gene3D" id="1.20.58.2190">
    <property type="match status" value="1"/>
</dbReference>
<feature type="compositionally biased region" description="Basic and acidic residues" evidence="2">
    <location>
        <begin position="264"/>
        <end position="277"/>
    </location>
</feature>
<dbReference type="OrthoDB" id="9837000at2759"/>
<feature type="domain" description="Spermatogenesis-associated protein 2 PUB-like" evidence="3">
    <location>
        <begin position="15"/>
        <end position="203"/>
    </location>
</feature>
<feature type="region of interest" description="Disordered" evidence="2">
    <location>
        <begin position="247"/>
        <end position="309"/>
    </location>
</feature>
<dbReference type="Pfam" id="PF21388">
    <property type="entry name" value="SPATA2_PUB-like"/>
    <property type="match status" value="1"/>
</dbReference>
<feature type="compositionally biased region" description="Polar residues" evidence="2">
    <location>
        <begin position="247"/>
        <end position="261"/>
    </location>
</feature>
<dbReference type="KEGG" id="srx:107748780"/>
<keyword evidence="5" id="KW-1185">Reference proteome</keyword>
<gene>
    <name evidence="4" type="primary">LOC107748780</name>
</gene>
<evidence type="ECO:0000313" key="5">
    <source>
        <dbReference type="Proteomes" id="UP000472270"/>
    </source>
</evidence>
<reference evidence="4" key="1">
    <citation type="submission" date="2025-08" db="UniProtKB">
        <authorList>
            <consortium name="Ensembl"/>
        </authorList>
    </citation>
    <scope>IDENTIFICATION</scope>
</reference>
<dbReference type="AlphaFoldDB" id="A0A673MCC6"/>
<dbReference type="GO" id="GO:0005737">
    <property type="term" value="C:cytoplasm"/>
    <property type="evidence" value="ECO:0007669"/>
    <property type="project" value="TreeGrafter"/>
</dbReference>
<dbReference type="RefSeq" id="XP_016419209.1">
    <property type="nucleotide sequence ID" value="XM_016563723.1"/>
</dbReference>
<dbReference type="Ensembl" id="ENSSRHT00000090590.1">
    <property type="protein sequence ID" value="ENSSRHP00000088211.1"/>
    <property type="gene ID" value="ENSSRHG00000043615.1"/>
</dbReference>
<organism evidence="4 5">
    <name type="scientific">Sinocyclocheilus rhinocerous</name>
    <dbReference type="NCBI Taxonomy" id="307959"/>
    <lineage>
        <taxon>Eukaryota</taxon>
        <taxon>Metazoa</taxon>
        <taxon>Chordata</taxon>
        <taxon>Craniata</taxon>
        <taxon>Vertebrata</taxon>
        <taxon>Euteleostomi</taxon>
        <taxon>Actinopterygii</taxon>
        <taxon>Neopterygii</taxon>
        <taxon>Teleostei</taxon>
        <taxon>Ostariophysi</taxon>
        <taxon>Cypriniformes</taxon>
        <taxon>Cyprinidae</taxon>
        <taxon>Cyprininae</taxon>
        <taxon>Sinocyclocheilus</taxon>
    </lineage>
</organism>
<evidence type="ECO:0000313" key="4">
    <source>
        <dbReference type="Ensembl" id="ENSSRHP00000088211.1"/>
    </source>
</evidence>
<comment type="similarity">
    <text evidence="1">Belongs to the SPATA2 family.</text>
</comment>
<proteinExistence type="inferred from homology"/>
<accession>A0A673MCC6</accession>
<dbReference type="SUPFAM" id="SSF143503">
    <property type="entry name" value="PUG domain-like"/>
    <property type="match status" value="1"/>
</dbReference>
<dbReference type="PANTHER" id="PTHR15326">
    <property type="entry name" value="SPERMATOGENESIS-ASSOCIATED PROTEIN 2/TAMOZHENNIC"/>
    <property type="match status" value="1"/>
</dbReference>
<sequence length="562" mass="63301">MNSAYKKTEDGHINRYQTNLERQIEKGDRSLVCRNEELCKEVKMLLHNGNAQKIHHLHGLDSLAVMEKSLYAFPSKTGQMGLEKLSKAFEVLELAALNLYVYPWRREYRLVKMFSGMFTHSIKPALTLQQAKELFGLLGYQASSPNEEEELALNSKLVPTDFLLSLACGFFTARMECQLLLSALGSVDRGVEWVLQLVKERQAGHSLQVALENTKRKAYAASVSDAILTGGMDTELDLYTEQTDASRVTSMSCSPPHSSYMQPKETDLSKPLQKEASRSNMGNNEDARQGGPLKSPGPMESFAEDQTEGDAQSQAAAKVICSCIKQGSLYVYQCEKCKSVHSPFCDYYKECKNKGHKLALCHFKTEDLYSAQNQLRMTKEKSKDSLKTHFCMMNSSSDSSLVCYDCQLIHEHNCDFIKACRFNHCIQYMGTVQPPQGERVNVQKRNTCLSSAHHMQYPQETVGSETPNAPIPYHRDCLKANQTFPDTVCLTCEVFHFTGCPDLRHCSQKHKIHNVRTYCITCHSSELSTLCRYCAAVYCHLCCYKNTLLCRCGKPILSSSSV</sequence>
<evidence type="ECO:0000256" key="1">
    <source>
        <dbReference type="ARBA" id="ARBA00038142"/>
    </source>
</evidence>
<dbReference type="InterPro" id="IPR036339">
    <property type="entry name" value="PUB-like_dom_sf"/>
</dbReference>
<name>A0A673MCC6_9TELE</name>
<dbReference type="GeneID" id="107748780"/>
<protein>
    <submittedName>
        <fullName evidence="4">Spermatogenesis-associated protein 2-like protein</fullName>
    </submittedName>
</protein>
<dbReference type="PANTHER" id="PTHR15326:SF7">
    <property type="entry name" value="SPERMATOGENESIS-ASSOCIATED PROTEIN 2-LIKE PROTEIN"/>
    <property type="match status" value="1"/>
</dbReference>
<evidence type="ECO:0000259" key="3">
    <source>
        <dbReference type="Pfam" id="PF21388"/>
    </source>
</evidence>
<reference evidence="4" key="2">
    <citation type="submission" date="2025-09" db="UniProtKB">
        <authorList>
            <consortium name="Ensembl"/>
        </authorList>
    </citation>
    <scope>IDENTIFICATION</scope>
</reference>